<gene>
    <name evidence="1" type="ORF">GWI33_016433</name>
</gene>
<dbReference type="EMBL" id="JAACXV010014075">
    <property type="protein sequence ID" value="KAF7270637.1"/>
    <property type="molecule type" value="Genomic_DNA"/>
</dbReference>
<organism evidence="1 2">
    <name type="scientific">Rhynchophorus ferrugineus</name>
    <name type="common">Red palm weevil</name>
    <name type="synonym">Curculio ferrugineus</name>
    <dbReference type="NCBI Taxonomy" id="354439"/>
    <lineage>
        <taxon>Eukaryota</taxon>
        <taxon>Metazoa</taxon>
        <taxon>Ecdysozoa</taxon>
        <taxon>Arthropoda</taxon>
        <taxon>Hexapoda</taxon>
        <taxon>Insecta</taxon>
        <taxon>Pterygota</taxon>
        <taxon>Neoptera</taxon>
        <taxon>Endopterygota</taxon>
        <taxon>Coleoptera</taxon>
        <taxon>Polyphaga</taxon>
        <taxon>Cucujiformia</taxon>
        <taxon>Curculionidae</taxon>
        <taxon>Dryophthorinae</taxon>
        <taxon>Rhynchophorus</taxon>
    </lineage>
</organism>
<reference evidence="1" key="1">
    <citation type="submission" date="2020-08" db="EMBL/GenBank/DDBJ databases">
        <title>Genome sequencing and assembly of the red palm weevil Rhynchophorus ferrugineus.</title>
        <authorList>
            <person name="Dias G.B."/>
            <person name="Bergman C.M."/>
            <person name="Manee M."/>
        </authorList>
    </citation>
    <scope>NUCLEOTIDE SEQUENCE</scope>
    <source>
        <strain evidence="1">AA-2017</strain>
        <tissue evidence="1">Whole larva</tissue>
    </source>
</reference>
<evidence type="ECO:0000313" key="2">
    <source>
        <dbReference type="Proteomes" id="UP000625711"/>
    </source>
</evidence>
<proteinExistence type="predicted"/>
<comment type="caution">
    <text evidence="1">The sequence shown here is derived from an EMBL/GenBank/DDBJ whole genome shotgun (WGS) entry which is preliminary data.</text>
</comment>
<evidence type="ECO:0000313" key="1">
    <source>
        <dbReference type="EMBL" id="KAF7270637.1"/>
    </source>
</evidence>
<name>A0A834I1C7_RHYFE</name>
<accession>A0A834I1C7</accession>
<keyword evidence="2" id="KW-1185">Reference proteome</keyword>
<protein>
    <submittedName>
        <fullName evidence="1">Uncharacterized protein</fullName>
    </submittedName>
</protein>
<sequence length="134" mass="15276">MARPELSSSLTKLGIISLINNSSITGFTSSSHSKRSPFRQGIDRNPLTIQTVVIKRVRTRSAIIIIAVCRGSLSLRPRARELFRDCYGYRVAKRLEFVRSSGPDLTAATKKLRYENKRNPISNWCCFSWQEKEL</sequence>
<dbReference type="AlphaFoldDB" id="A0A834I1C7"/>
<dbReference type="Proteomes" id="UP000625711">
    <property type="component" value="Unassembled WGS sequence"/>
</dbReference>